<dbReference type="CDD" id="cd17323">
    <property type="entry name" value="MFS_Tpo1_MDR_like"/>
    <property type="match status" value="1"/>
</dbReference>
<dbReference type="AlphaFoldDB" id="A0AAF0EJZ0"/>
<dbReference type="GO" id="GO:0005886">
    <property type="term" value="C:plasma membrane"/>
    <property type="evidence" value="ECO:0007669"/>
    <property type="project" value="TreeGrafter"/>
</dbReference>
<feature type="transmembrane region" description="Helical" evidence="6">
    <location>
        <begin position="347"/>
        <end position="367"/>
    </location>
</feature>
<evidence type="ECO:0000256" key="2">
    <source>
        <dbReference type="ARBA" id="ARBA00022692"/>
    </source>
</evidence>
<feature type="transmembrane region" description="Helical" evidence="6">
    <location>
        <begin position="465"/>
        <end position="482"/>
    </location>
</feature>
<feature type="transmembrane region" description="Helical" evidence="6">
    <location>
        <begin position="315"/>
        <end position="341"/>
    </location>
</feature>
<keyword evidence="4 6" id="KW-0472">Membrane</keyword>
<feature type="transmembrane region" description="Helical" evidence="6">
    <location>
        <begin position="560"/>
        <end position="583"/>
    </location>
</feature>
<dbReference type="GO" id="GO:0022857">
    <property type="term" value="F:transmembrane transporter activity"/>
    <property type="evidence" value="ECO:0007669"/>
    <property type="project" value="InterPro"/>
</dbReference>
<dbReference type="Pfam" id="PF07690">
    <property type="entry name" value="MFS_1"/>
    <property type="match status" value="1"/>
</dbReference>
<feature type="transmembrane region" description="Helical" evidence="6">
    <location>
        <begin position="281"/>
        <end position="303"/>
    </location>
</feature>
<feature type="transmembrane region" description="Helical" evidence="6">
    <location>
        <begin position="256"/>
        <end position="275"/>
    </location>
</feature>
<reference evidence="8" key="1">
    <citation type="submission" date="2023-03" db="EMBL/GenBank/DDBJ databases">
        <title>Mating type loci evolution in Malassezia.</title>
        <authorList>
            <person name="Coelho M.A."/>
        </authorList>
    </citation>
    <scope>NUCLEOTIDE SEQUENCE</scope>
    <source>
        <strain evidence="8">CBS 12830</strain>
    </source>
</reference>
<evidence type="ECO:0000256" key="6">
    <source>
        <dbReference type="SAM" id="Phobius"/>
    </source>
</evidence>
<gene>
    <name evidence="8" type="ORF">MEQU1_002153</name>
</gene>
<evidence type="ECO:0000259" key="7">
    <source>
        <dbReference type="PROSITE" id="PS50850"/>
    </source>
</evidence>
<feature type="region of interest" description="Disordered" evidence="5">
    <location>
        <begin position="125"/>
        <end position="158"/>
    </location>
</feature>
<dbReference type="FunFam" id="1.20.1250.20:FF:000011">
    <property type="entry name" value="MFS multidrug transporter, putative"/>
    <property type="match status" value="1"/>
</dbReference>
<feature type="domain" description="Major facilitator superfamily (MFS) profile" evidence="7">
    <location>
        <begin position="189"/>
        <end position="623"/>
    </location>
</feature>
<evidence type="ECO:0000256" key="4">
    <source>
        <dbReference type="ARBA" id="ARBA00023136"/>
    </source>
</evidence>
<feature type="transmembrane region" description="Helical" evidence="6">
    <location>
        <begin position="502"/>
        <end position="523"/>
    </location>
</feature>
<evidence type="ECO:0000256" key="3">
    <source>
        <dbReference type="ARBA" id="ARBA00022989"/>
    </source>
</evidence>
<dbReference type="Proteomes" id="UP001214415">
    <property type="component" value="Chromosome 4"/>
</dbReference>
<feature type="transmembrane region" description="Helical" evidence="6">
    <location>
        <begin position="188"/>
        <end position="207"/>
    </location>
</feature>
<dbReference type="PANTHER" id="PTHR23502:SF60">
    <property type="entry name" value="MAJOR FACILITATOR SUPERFAMILY (MFS) PROFILE DOMAIN-CONTAINING PROTEIN-RELATED"/>
    <property type="match status" value="1"/>
</dbReference>
<dbReference type="PROSITE" id="PS50850">
    <property type="entry name" value="MFS"/>
    <property type="match status" value="1"/>
</dbReference>
<feature type="compositionally biased region" description="Basic and acidic residues" evidence="5">
    <location>
        <begin position="146"/>
        <end position="157"/>
    </location>
</feature>
<feature type="transmembrane region" description="Helical" evidence="6">
    <location>
        <begin position="227"/>
        <end position="244"/>
    </location>
</feature>
<dbReference type="InterPro" id="IPR020846">
    <property type="entry name" value="MFS_dom"/>
</dbReference>
<evidence type="ECO:0000256" key="1">
    <source>
        <dbReference type="ARBA" id="ARBA00004141"/>
    </source>
</evidence>
<keyword evidence="9" id="KW-1185">Reference proteome</keyword>
<evidence type="ECO:0000256" key="5">
    <source>
        <dbReference type="SAM" id="MobiDB-lite"/>
    </source>
</evidence>
<evidence type="ECO:0000313" key="9">
    <source>
        <dbReference type="Proteomes" id="UP001214415"/>
    </source>
</evidence>
<dbReference type="PANTHER" id="PTHR23502">
    <property type="entry name" value="MAJOR FACILITATOR SUPERFAMILY"/>
    <property type="match status" value="1"/>
</dbReference>
<organism evidence="8 9">
    <name type="scientific">Malassezia equina</name>
    <dbReference type="NCBI Taxonomy" id="1381935"/>
    <lineage>
        <taxon>Eukaryota</taxon>
        <taxon>Fungi</taxon>
        <taxon>Dikarya</taxon>
        <taxon>Basidiomycota</taxon>
        <taxon>Ustilaginomycotina</taxon>
        <taxon>Malasseziomycetes</taxon>
        <taxon>Malasseziales</taxon>
        <taxon>Malasseziaceae</taxon>
        <taxon>Malassezia</taxon>
    </lineage>
</organism>
<proteinExistence type="predicted"/>
<feature type="region of interest" description="Disordered" evidence="5">
    <location>
        <begin position="1"/>
        <end position="23"/>
    </location>
</feature>
<feature type="transmembrane region" description="Helical" evidence="6">
    <location>
        <begin position="529"/>
        <end position="548"/>
    </location>
</feature>
<dbReference type="GO" id="GO:0042908">
    <property type="term" value="P:xenobiotic transport"/>
    <property type="evidence" value="ECO:0007669"/>
    <property type="project" value="UniProtKB-ARBA"/>
</dbReference>
<dbReference type="SUPFAM" id="SSF103473">
    <property type="entry name" value="MFS general substrate transporter"/>
    <property type="match status" value="1"/>
</dbReference>
<feature type="transmembrane region" description="Helical" evidence="6">
    <location>
        <begin position="595"/>
        <end position="616"/>
    </location>
</feature>
<dbReference type="Gene3D" id="1.20.1250.20">
    <property type="entry name" value="MFS general substrate transporter like domains"/>
    <property type="match status" value="1"/>
</dbReference>
<keyword evidence="2 6" id="KW-0812">Transmembrane</keyword>
<dbReference type="PROSITE" id="PS00216">
    <property type="entry name" value="SUGAR_TRANSPORT_1"/>
    <property type="match status" value="1"/>
</dbReference>
<name>A0AAF0EJZ0_9BASI</name>
<dbReference type="GO" id="GO:0140115">
    <property type="term" value="P:export across plasma membrane"/>
    <property type="evidence" value="ECO:0007669"/>
    <property type="project" value="UniProtKB-ARBA"/>
</dbReference>
<accession>A0AAF0EJZ0</accession>
<protein>
    <recommendedName>
        <fullName evidence="7">Major facilitator superfamily (MFS) profile domain-containing protein</fullName>
    </recommendedName>
</protein>
<dbReference type="InterPro" id="IPR036259">
    <property type="entry name" value="MFS_trans_sf"/>
</dbReference>
<dbReference type="InterPro" id="IPR011701">
    <property type="entry name" value="MFS"/>
</dbReference>
<dbReference type="InterPro" id="IPR005829">
    <property type="entry name" value="Sugar_transporter_CS"/>
</dbReference>
<dbReference type="EMBL" id="CP119903">
    <property type="protein sequence ID" value="WFD23462.1"/>
    <property type="molecule type" value="Genomic_DNA"/>
</dbReference>
<evidence type="ECO:0000313" key="8">
    <source>
        <dbReference type="EMBL" id="WFD23462.1"/>
    </source>
</evidence>
<sequence>MSSRSRPSIPFFSSPSPGEESTSHSFFPVHYIRRGSHPAPALADAWASETATHAPQGKLIPTSGEDNAMHTIRRALTDMHDAFDRYADQDAEEGARFEYRLARAREALPDNVAYAEDIDGREASRHNNDLDRITGGGLYVRKSSHTRSEPIPKKENDESANSAFLVTFESTNSHQDNPRNWSFQYRTFVLLIYALFSLTGPYASSMISPAAISIGQDLGIHTSLEQNLLVGLYMLAFFVGPLLSAPLSEAIGRRHVVLTCSIVFICFNIGCAVAQTSSQLLVLRFFSGMFSGAIIPMGGGAVSDMFEVHERGISMAIYTIAPVLGPCIGPLVGGWIIQGWGESEWRWIFWTGTFLTAFTLVVGFFFARETYAPRILTLKAKQVRKETGDDRFYSAFEVQSETPKQKLKRYLLRPVIFLFTEIAVLLPALYISVIYACFYLCIVSIPRVFGTKYDYRPGISALQNISLGSGSVICCQLGGRFVDHLYKHLSTKHGRRRPEYKLPLMMITVFVLPAAMILFGWTAQYRQVWIAPDIGLFFIGGAVTGSILQVQMYLADLMTIYAASAISAATSLRSLFAFIFLLFSNAMFDTLDIGWSLSLLALISAVIGIPSPFLLYRYGPYLRSKSKYCVQG</sequence>
<feature type="transmembrane region" description="Helical" evidence="6">
    <location>
        <begin position="415"/>
        <end position="445"/>
    </location>
</feature>
<comment type="subcellular location">
    <subcellularLocation>
        <location evidence="1">Membrane</location>
        <topology evidence="1">Multi-pass membrane protein</topology>
    </subcellularLocation>
</comment>
<keyword evidence="3 6" id="KW-1133">Transmembrane helix</keyword>